<proteinExistence type="predicted"/>
<evidence type="ECO:0000313" key="1">
    <source>
        <dbReference type="EMBL" id="JAD49038.1"/>
    </source>
</evidence>
<accession>A0A0A9AGQ3</accession>
<sequence>MVLPLSKI</sequence>
<organism evidence="1">
    <name type="scientific">Arundo donax</name>
    <name type="common">Giant reed</name>
    <name type="synonym">Donax arundinaceus</name>
    <dbReference type="NCBI Taxonomy" id="35708"/>
    <lineage>
        <taxon>Eukaryota</taxon>
        <taxon>Viridiplantae</taxon>
        <taxon>Streptophyta</taxon>
        <taxon>Embryophyta</taxon>
        <taxon>Tracheophyta</taxon>
        <taxon>Spermatophyta</taxon>
        <taxon>Magnoliopsida</taxon>
        <taxon>Liliopsida</taxon>
        <taxon>Poales</taxon>
        <taxon>Poaceae</taxon>
        <taxon>PACMAD clade</taxon>
        <taxon>Arundinoideae</taxon>
        <taxon>Arundineae</taxon>
        <taxon>Arundo</taxon>
    </lineage>
</organism>
<name>A0A0A9AGQ3_ARUDO</name>
<protein>
    <submittedName>
        <fullName evidence="1">Uncharacterized protein</fullName>
    </submittedName>
</protein>
<dbReference type="EMBL" id="GBRH01248857">
    <property type="protein sequence ID" value="JAD49038.1"/>
    <property type="molecule type" value="Transcribed_RNA"/>
</dbReference>
<reference evidence="1" key="1">
    <citation type="submission" date="2014-09" db="EMBL/GenBank/DDBJ databases">
        <authorList>
            <person name="Magalhaes I.L.F."/>
            <person name="Oliveira U."/>
            <person name="Santos F.R."/>
            <person name="Vidigal T.H.D.A."/>
            <person name="Brescovit A.D."/>
            <person name="Santos A.J."/>
        </authorList>
    </citation>
    <scope>NUCLEOTIDE SEQUENCE</scope>
    <source>
        <tissue evidence="1">Shoot tissue taken approximately 20 cm above the soil surface</tissue>
    </source>
</reference>
<reference evidence="1" key="2">
    <citation type="journal article" date="2015" name="Data Brief">
        <title>Shoot transcriptome of the giant reed, Arundo donax.</title>
        <authorList>
            <person name="Barrero R.A."/>
            <person name="Guerrero F.D."/>
            <person name="Moolhuijzen P."/>
            <person name="Goolsby J.A."/>
            <person name="Tidwell J."/>
            <person name="Bellgard S.E."/>
            <person name="Bellgard M.I."/>
        </authorList>
    </citation>
    <scope>NUCLEOTIDE SEQUENCE</scope>
    <source>
        <tissue evidence="1">Shoot tissue taken approximately 20 cm above the soil surface</tissue>
    </source>
</reference>